<protein>
    <submittedName>
        <fullName evidence="1">Competence protein ComK</fullName>
    </submittedName>
</protein>
<dbReference type="OrthoDB" id="2417337at2"/>
<gene>
    <name evidence="1" type="ORF">EDC24_2037</name>
</gene>
<accession>A0A3N5B443</accession>
<dbReference type="GO" id="GO:0030420">
    <property type="term" value="P:establishment of competence for transformation"/>
    <property type="evidence" value="ECO:0007669"/>
    <property type="project" value="InterPro"/>
</dbReference>
<organism evidence="1 2">
    <name type="scientific">Aquisalibacillus elongatus</name>
    <dbReference type="NCBI Taxonomy" id="485577"/>
    <lineage>
        <taxon>Bacteria</taxon>
        <taxon>Bacillati</taxon>
        <taxon>Bacillota</taxon>
        <taxon>Bacilli</taxon>
        <taxon>Bacillales</taxon>
        <taxon>Bacillaceae</taxon>
        <taxon>Aquisalibacillus</taxon>
    </lineage>
</organism>
<dbReference type="Pfam" id="PF06338">
    <property type="entry name" value="ComK"/>
    <property type="match status" value="1"/>
</dbReference>
<reference evidence="1 2" key="1">
    <citation type="submission" date="2018-11" db="EMBL/GenBank/DDBJ databases">
        <title>Genomic Encyclopedia of Type Strains, Phase IV (KMG-IV): sequencing the most valuable type-strain genomes for metagenomic binning, comparative biology and taxonomic classification.</title>
        <authorList>
            <person name="Goeker M."/>
        </authorList>
    </citation>
    <scope>NUCLEOTIDE SEQUENCE [LARGE SCALE GENOMIC DNA]</scope>
    <source>
        <strain evidence="1 2">DSM 18090</strain>
    </source>
</reference>
<dbReference type="EMBL" id="RKRF01000010">
    <property type="protein sequence ID" value="RPF52047.1"/>
    <property type="molecule type" value="Genomic_DNA"/>
</dbReference>
<name>A0A3N5B443_9BACI</name>
<dbReference type="RefSeq" id="WP_124222146.1">
    <property type="nucleotide sequence ID" value="NZ_RKRF01000010.1"/>
</dbReference>
<sequence length="170" mass="19538">MKFNDTPTVTGKTLAILPYEMSDENIGSHVLEKGREYHTHLNPRQLMDQACKEYGSDLRGRINGTQHIAGVNRKAPIAIDTHSKVFYLPTSSPKSNECVWICYNHVLFIEKVKQKLTRVHFNSGESILINISYSSLNNQLQKTAQYRNLLEKRVSRLQKEIELDLLELQP</sequence>
<proteinExistence type="predicted"/>
<dbReference type="Proteomes" id="UP000276443">
    <property type="component" value="Unassembled WGS sequence"/>
</dbReference>
<evidence type="ECO:0000313" key="1">
    <source>
        <dbReference type="EMBL" id="RPF52047.1"/>
    </source>
</evidence>
<dbReference type="InterPro" id="IPR010461">
    <property type="entry name" value="ComK"/>
</dbReference>
<keyword evidence="2" id="KW-1185">Reference proteome</keyword>
<dbReference type="AlphaFoldDB" id="A0A3N5B443"/>
<evidence type="ECO:0000313" key="2">
    <source>
        <dbReference type="Proteomes" id="UP000276443"/>
    </source>
</evidence>
<comment type="caution">
    <text evidence="1">The sequence shown here is derived from an EMBL/GenBank/DDBJ whole genome shotgun (WGS) entry which is preliminary data.</text>
</comment>